<dbReference type="InterPro" id="IPR038607">
    <property type="entry name" value="PhoD-like_sf"/>
</dbReference>
<evidence type="ECO:0000313" key="3">
    <source>
        <dbReference type="Proteomes" id="UP000317318"/>
    </source>
</evidence>
<dbReference type="Gene3D" id="3.60.21.70">
    <property type="entry name" value="PhoD-like phosphatase"/>
    <property type="match status" value="1"/>
</dbReference>
<dbReference type="EMBL" id="CP036268">
    <property type="protein sequence ID" value="QDT36755.1"/>
    <property type="molecule type" value="Genomic_DNA"/>
</dbReference>
<keyword evidence="1" id="KW-0732">Signal</keyword>
<dbReference type="CDD" id="cd00838">
    <property type="entry name" value="MPP_superfamily"/>
    <property type="match status" value="1"/>
</dbReference>
<keyword evidence="3" id="KW-1185">Reference proteome</keyword>
<evidence type="ECO:0000256" key="1">
    <source>
        <dbReference type="SAM" id="SignalP"/>
    </source>
</evidence>
<organism evidence="2 3">
    <name type="scientific">Stratiformator vulcanicus</name>
    <dbReference type="NCBI Taxonomy" id="2527980"/>
    <lineage>
        <taxon>Bacteria</taxon>
        <taxon>Pseudomonadati</taxon>
        <taxon>Planctomycetota</taxon>
        <taxon>Planctomycetia</taxon>
        <taxon>Planctomycetales</taxon>
        <taxon>Planctomycetaceae</taxon>
        <taxon>Stratiformator</taxon>
    </lineage>
</organism>
<feature type="chain" id="PRO_5021903281" description="PhoD-like phosphatase" evidence="1">
    <location>
        <begin position="21"/>
        <end position="621"/>
    </location>
</feature>
<dbReference type="KEGG" id="svp:Pan189_11180"/>
<name>A0A517QYN5_9PLAN</name>
<dbReference type="AlphaFoldDB" id="A0A517QYN5"/>
<dbReference type="SUPFAM" id="SSF56300">
    <property type="entry name" value="Metallo-dependent phosphatases"/>
    <property type="match status" value="1"/>
</dbReference>
<reference evidence="2 3" key="1">
    <citation type="submission" date="2019-02" db="EMBL/GenBank/DDBJ databases">
        <title>Deep-cultivation of Planctomycetes and their phenomic and genomic characterization uncovers novel biology.</title>
        <authorList>
            <person name="Wiegand S."/>
            <person name="Jogler M."/>
            <person name="Boedeker C."/>
            <person name="Pinto D."/>
            <person name="Vollmers J."/>
            <person name="Rivas-Marin E."/>
            <person name="Kohn T."/>
            <person name="Peeters S.H."/>
            <person name="Heuer A."/>
            <person name="Rast P."/>
            <person name="Oberbeckmann S."/>
            <person name="Bunk B."/>
            <person name="Jeske O."/>
            <person name="Meyerdierks A."/>
            <person name="Storesund J.E."/>
            <person name="Kallscheuer N."/>
            <person name="Luecker S."/>
            <person name="Lage O.M."/>
            <person name="Pohl T."/>
            <person name="Merkel B.J."/>
            <person name="Hornburger P."/>
            <person name="Mueller R.-W."/>
            <person name="Bruemmer F."/>
            <person name="Labrenz M."/>
            <person name="Spormann A.M."/>
            <person name="Op den Camp H."/>
            <person name="Overmann J."/>
            <person name="Amann R."/>
            <person name="Jetten M.S.M."/>
            <person name="Mascher T."/>
            <person name="Medema M.H."/>
            <person name="Devos D.P."/>
            <person name="Kaster A.-K."/>
            <person name="Ovreas L."/>
            <person name="Rohde M."/>
            <person name="Galperin M.Y."/>
            <person name="Jogler C."/>
        </authorList>
    </citation>
    <scope>NUCLEOTIDE SEQUENCE [LARGE SCALE GENOMIC DNA]</scope>
    <source>
        <strain evidence="2 3">Pan189</strain>
    </source>
</reference>
<gene>
    <name evidence="2" type="ORF">Pan189_11180</name>
</gene>
<sequence length="621" mass="69546" precursor="true">MTRLILLATFVFSVATSAGAGPFEGFPKLDDAGSGEWWKVAQRRPEGDFRNLMVPRDEVIGFGLYTVSDGVLKLSAQLYPLLPEESREVTLEVNRDGAWENVGTEKVHELGWSALFRIEDWDDAQGVKYRLSHDGGSTYEGFIRKDPVHQDEIVVGLFSCNSNKDRGDRQSVIDNVKRIDPDLLFFAGDQSYDHTQHSAAWLMWGRQFADIIKDRPVIAIPDDHDIGQANIWGEGGKRAESSAGPAGGYYYPVNYVNMVQRCQTSHLPDGFDPTPIQRDISVYYTSLNVGGVDFAIIEDRKWKTGPKGKIPQQGPRPDHIINPDYDPASIDVPGLELLGKRQLDFLNKWGQDWTDTQMKCVLSQTIWSGAAHLHGRDSSRLHADLDNNGWPQAGRQRAVRELQRCLAVHLCGDQHLGTVTKYGIDEFRDGPWAFCGPAVVNSIYSRYWSPIPGSGSNSFDDVPLQWTGDYLDGFENKLTMRAYSNPDESPDYGSGYGIIRFKKSTRDIIFESWPRSASEGSKQFVGWPVKVNQMANDGREPIGYLPTLEFEGDEPPVVQVVAESTGEIIYTLRPNGSFFDPPVYGDDRYTIKIGPDRPDQVYLPGQRVMKKGESSIDVSFD</sequence>
<feature type="signal peptide" evidence="1">
    <location>
        <begin position="1"/>
        <end position="20"/>
    </location>
</feature>
<protein>
    <recommendedName>
        <fullName evidence="4">PhoD-like phosphatase</fullName>
    </recommendedName>
</protein>
<dbReference type="Proteomes" id="UP000317318">
    <property type="component" value="Chromosome"/>
</dbReference>
<proteinExistence type="predicted"/>
<dbReference type="InterPro" id="IPR029052">
    <property type="entry name" value="Metallo-depent_PP-like"/>
</dbReference>
<evidence type="ECO:0000313" key="2">
    <source>
        <dbReference type="EMBL" id="QDT36755.1"/>
    </source>
</evidence>
<accession>A0A517QYN5</accession>
<dbReference type="RefSeq" id="WP_310821121.1">
    <property type="nucleotide sequence ID" value="NZ_CP036268.1"/>
</dbReference>
<evidence type="ECO:0008006" key="4">
    <source>
        <dbReference type="Google" id="ProtNLM"/>
    </source>
</evidence>